<evidence type="ECO:0000313" key="3">
    <source>
        <dbReference type="Proteomes" id="UP000095085"/>
    </source>
</evidence>
<feature type="compositionally biased region" description="Polar residues" evidence="1">
    <location>
        <begin position="194"/>
        <end position="204"/>
    </location>
</feature>
<dbReference type="EMBL" id="KV454538">
    <property type="protein sequence ID" value="ODV69661.1"/>
    <property type="molecule type" value="Genomic_DNA"/>
</dbReference>
<feature type="compositionally biased region" description="Basic and acidic residues" evidence="1">
    <location>
        <begin position="414"/>
        <end position="425"/>
    </location>
</feature>
<name>A0A1E4RR22_9ASCO</name>
<feature type="region of interest" description="Disordered" evidence="1">
    <location>
        <begin position="43"/>
        <end position="63"/>
    </location>
</feature>
<dbReference type="GeneID" id="30997406"/>
<proteinExistence type="predicted"/>
<organism evidence="2 3">
    <name type="scientific">Hyphopichia burtonii NRRL Y-1933</name>
    <dbReference type="NCBI Taxonomy" id="984485"/>
    <lineage>
        <taxon>Eukaryota</taxon>
        <taxon>Fungi</taxon>
        <taxon>Dikarya</taxon>
        <taxon>Ascomycota</taxon>
        <taxon>Saccharomycotina</taxon>
        <taxon>Pichiomycetes</taxon>
        <taxon>Debaryomycetaceae</taxon>
        <taxon>Hyphopichia</taxon>
    </lineage>
</organism>
<feature type="compositionally biased region" description="Polar residues" evidence="1">
    <location>
        <begin position="142"/>
        <end position="154"/>
    </location>
</feature>
<gene>
    <name evidence="2" type="ORF">HYPBUDRAFT_172573</name>
</gene>
<dbReference type="AlphaFoldDB" id="A0A1E4RR22"/>
<evidence type="ECO:0000313" key="2">
    <source>
        <dbReference type="EMBL" id="ODV69661.1"/>
    </source>
</evidence>
<feature type="region of interest" description="Disordered" evidence="1">
    <location>
        <begin position="382"/>
        <end position="522"/>
    </location>
</feature>
<evidence type="ECO:0000256" key="1">
    <source>
        <dbReference type="SAM" id="MobiDB-lite"/>
    </source>
</evidence>
<feature type="region of interest" description="Disordered" evidence="1">
    <location>
        <begin position="249"/>
        <end position="271"/>
    </location>
</feature>
<dbReference type="Proteomes" id="UP000095085">
    <property type="component" value="Unassembled WGS sequence"/>
</dbReference>
<feature type="region of interest" description="Disordered" evidence="1">
    <location>
        <begin position="1"/>
        <end position="25"/>
    </location>
</feature>
<dbReference type="OrthoDB" id="4026822at2759"/>
<feature type="compositionally biased region" description="Acidic residues" evidence="1">
    <location>
        <begin position="249"/>
        <end position="258"/>
    </location>
</feature>
<reference evidence="3" key="1">
    <citation type="submission" date="2016-05" db="EMBL/GenBank/DDBJ databases">
        <title>Comparative genomics of biotechnologically important yeasts.</title>
        <authorList>
            <consortium name="DOE Joint Genome Institute"/>
            <person name="Riley R."/>
            <person name="Haridas S."/>
            <person name="Wolfe K.H."/>
            <person name="Lopes M.R."/>
            <person name="Hittinger C.T."/>
            <person name="Goker M."/>
            <person name="Salamov A."/>
            <person name="Wisecaver J."/>
            <person name="Long T.M."/>
            <person name="Aerts A.L."/>
            <person name="Barry K."/>
            <person name="Choi C."/>
            <person name="Clum A."/>
            <person name="Coughlan A.Y."/>
            <person name="Deshpande S."/>
            <person name="Douglass A.P."/>
            <person name="Hanson S.J."/>
            <person name="Klenk H.-P."/>
            <person name="Labutti K."/>
            <person name="Lapidus A."/>
            <person name="Lindquist E."/>
            <person name="Lipzen A."/>
            <person name="Meier-Kolthoff J.P."/>
            <person name="Ohm R.A."/>
            <person name="Otillar R.P."/>
            <person name="Pangilinan J."/>
            <person name="Peng Y."/>
            <person name="Rokas A."/>
            <person name="Rosa C.A."/>
            <person name="Scheuner C."/>
            <person name="Sibirny A.A."/>
            <person name="Slot J.C."/>
            <person name="Stielow J.B."/>
            <person name="Sun H."/>
            <person name="Kurtzman C.P."/>
            <person name="Blackwell M."/>
            <person name="Grigoriev I.V."/>
            <person name="Jeffries T.W."/>
        </authorList>
    </citation>
    <scope>NUCLEOTIDE SEQUENCE [LARGE SCALE GENOMIC DNA]</scope>
    <source>
        <strain evidence="3">NRRL Y-1933</strain>
    </source>
</reference>
<accession>A0A1E4RR22</accession>
<sequence length="600" mass="67021">MGRFDDNLWDVRSPPKPSLFQNRTNSRAAQTDLISNLFKASSVARPGSAGTTPNNDQPKMKKRPSTFHVYGLKNTLDDLDFLDIVGRSRRNRQLQSSGNRVPLGEIDANISKSGSKLDKYSGASCGLVDLKKLVSSQSLSSTPNGLQRMSQHDSVSPIKGSDTCLHEVEAAGSAKPSTENECIPVENGEDQLNSDENAKDTNPTGLERAKSNSDENFIRNKMSISEITNISQEPPRFVIRHDVEDEADEIANSEEEPEFLSPTISSNFSSRYSTSRVPVDETFDTVDPADSIPNFEKASQQLRSQSQYESPGVESQEYFYDSQLGNEEVFVHSSQSHYNTEHEYGPVHEVGEYAMHEVDEQPYSRPNEEYYEVIDETQSLNEVVDERIGNKTSSNSREQAIVIEDDDLYSTTKDPGEIRDSHEAQPETSDESASEETDKSKEAVQSKVVDHYEKVDQSKESIDESKESIDESKESIDESKESIDESKVSIDESKVSIDESKESIDESKEGIDGSKESCAGPEISDEIDLAGRFTAEEKSRDGCKFEKSPDFQEKVVNTKKRKNVSLKEMCSRINQARLPSRVGLSKRVKIDSLHKNLTRK</sequence>
<feature type="region of interest" description="Disordered" evidence="1">
    <location>
        <begin position="138"/>
        <end position="214"/>
    </location>
</feature>
<keyword evidence="3" id="KW-1185">Reference proteome</keyword>
<dbReference type="RefSeq" id="XP_020078728.1">
    <property type="nucleotide sequence ID" value="XM_020222857.1"/>
</dbReference>
<protein>
    <submittedName>
        <fullName evidence="2">Uncharacterized protein</fullName>
    </submittedName>
</protein>
<feature type="compositionally biased region" description="Basic and acidic residues" evidence="1">
    <location>
        <begin position="436"/>
        <end position="515"/>
    </location>
</feature>